<evidence type="ECO:0000313" key="4">
    <source>
        <dbReference type="Proteomes" id="UP000759537"/>
    </source>
</evidence>
<name>A0A9P5TC53_9AGAM</name>
<feature type="region of interest" description="Disordered" evidence="1">
    <location>
        <begin position="208"/>
        <end position="244"/>
    </location>
</feature>
<feature type="compositionally biased region" description="Low complexity" evidence="1">
    <location>
        <begin position="226"/>
        <end position="235"/>
    </location>
</feature>
<comment type="caution">
    <text evidence="3">The sequence shown here is derived from an EMBL/GenBank/DDBJ whole genome shotgun (WGS) entry which is preliminary data.</text>
</comment>
<reference evidence="3" key="1">
    <citation type="submission" date="2019-10" db="EMBL/GenBank/DDBJ databases">
        <authorList>
            <consortium name="DOE Joint Genome Institute"/>
            <person name="Kuo A."/>
            <person name="Miyauchi S."/>
            <person name="Kiss E."/>
            <person name="Drula E."/>
            <person name="Kohler A."/>
            <person name="Sanchez-Garcia M."/>
            <person name="Andreopoulos B."/>
            <person name="Barry K.W."/>
            <person name="Bonito G."/>
            <person name="Buee M."/>
            <person name="Carver A."/>
            <person name="Chen C."/>
            <person name="Cichocki N."/>
            <person name="Clum A."/>
            <person name="Culley D."/>
            <person name="Crous P.W."/>
            <person name="Fauchery L."/>
            <person name="Girlanda M."/>
            <person name="Hayes R."/>
            <person name="Keri Z."/>
            <person name="LaButti K."/>
            <person name="Lipzen A."/>
            <person name="Lombard V."/>
            <person name="Magnuson J."/>
            <person name="Maillard F."/>
            <person name="Morin E."/>
            <person name="Murat C."/>
            <person name="Nolan M."/>
            <person name="Ohm R."/>
            <person name="Pangilinan J."/>
            <person name="Pereira M."/>
            <person name="Perotto S."/>
            <person name="Peter M."/>
            <person name="Riley R."/>
            <person name="Sitrit Y."/>
            <person name="Stielow B."/>
            <person name="Szollosi G."/>
            <person name="Zifcakova L."/>
            <person name="Stursova M."/>
            <person name="Spatafora J.W."/>
            <person name="Tedersoo L."/>
            <person name="Vaario L.-M."/>
            <person name="Yamada A."/>
            <person name="Yan M."/>
            <person name="Wang P."/>
            <person name="Xu J."/>
            <person name="Bruns T."/>
            <person name="Baldrian P."/>
            <person name="Vilgalys R."/>
            <person name="Henrissat B."/>
            <person name="Grigoriev I.V."/>
            <person name="Hibbett D."/>
            <person name="Nagy L.G."/>
            <person name="Martin F.M."/>
        </authorList>
    </citation>
    <scope>NUCLEOTIDE SEQUENCE</scope>
    <source>
        <strain evidence="3">Prilba</strain>
    </source>
</reference>
<dbReference type="InterPro" id="IPR011333">
    <property type="entry name" value="SKP1/BTB/POZ_sf"/>
</dbReference>
<gene>
    <name evidence="3" type="ORF">DFH94DRAFT_851609</name>
</gene>
<dbReference type="OrthoDB" id="2367075at2759"/>
<proteinExistence type="predicted"/>
<protein>
    <recommendedName>
        <fullName evidence="2">BTB domain-containing protein</fullName>
    </recommendedName>
</protein>
<evidence type="ECO:0000259" key="2">
    <source>
        <dbReference type="PROSITE" id="PS50097"/>
    </source>
</evidence>
<accession>A0A9P5TC53</accession>
<keyword evidence="4" id="KW-1185">Reference proteome</keyword>
<dbReference type="PROSITE" id="PS50097">
    <property type="entry name" value="BTB"/>
    <property type="match status" value="1"/>
</dbReference>
<organism evidence="3 4">
    <name type="scientific">Russula ochroleuca</name>
    <dbReference type="NCBI Taxonomy" id="152965"/>
    <lineage>
        <taxon>Eukaryota</taxon>
        <taxon>Fungi</taxon>
        <taxon>Dikarya</taxon>
        <taxon>Basidiomycota</taxon>
        <taxon>Agaricomycotina</taxon>
        <taxon>Agaricomycetes</taxon>
        <taxon>Russulales</taxon>
        <taxon>Russulaceae</taxon>
        <taxon>Russula</taxon>
    </lineage>
</organism>
<dbReference type="EMBL" id="WHVB01000004">
    <property type="protein sequence ID" value="KAF8483726.1"/>
    <property type="molecule type" value="Genomic_DNA"/>
</dbReference>
<reference evidence="3" key="2">
    <citation type="journal article" date="2020" name="Nat. Commun.">
        <title>Large-scale genome sequencing of mycorrhizal fungi provides insights into the early evolution of symbiotic traits.</title>
        <authorList>
            <person name="Miyauchi S."/>
            <person name="Kiss E."/>
            <person name="Kuo A."/>
            <person name="Drula E."/>
            <person name="Kohler A."/>
            <person name="Sanchez-Garcia M."/>
            <person name="Morin E."/>
            <person name="Andreopoulos B."/>
            <person name="Barry K.W."/>
            <person name="Bonito G."/>
            <person name="Buee M."/>
            <person name="Carver A."/>
            <person name="Chen C."/>
            <person name="Cichocki N."/>
            <person name="Clum A."/>
            <person name="Culley D."/>
            <person name="Crous P.W."/>
            <person name="Fauchery L."/>
            <person name="Girlanda M."/>
            <person name="Hayes R.D."/>
            <person name="Keri Z."/>
            <person name="LaButti K."/>
            <person name="Lipzen A."/>
            <person name="Lombard V."/>
            <person name="Magnuson J."/>
            <person name="Maillard F."/>
            <person name="Murat C."/>
            <person name="Nolan M."/>
            <person name="Ohm R.A."/>
            <person name="Pangilinan J."/>
            <person name="Pereira M.F."/>
            <person name="Perotto S."/>
            <person name="Peter M."/>
            <person name="Pfister S."/>
            <person name="Riley R."/>
            <person name="Sitrit Y."/>
            <person name="Stielow J.B."/>
            <person name="Szollosi G."/>
            <person name="Zifcakova L."/>
            <person name="Stursova M."/>
            <person name="Spatafora J.W."/>
            <person name="Tedersoo L."/>
            <person name="Vaario L.M."/>
            <person name="Yamada A."/>
            <person name="Yan M."/>
            <person name="Wang P."/>
            <person name="Xu J."/>
            <person name="Bruns T."/>
            <person name="Baldrian P."/>
            <person name="Vilgalys R."/>
            <person name="Dunand C."/>
            <person name="Henrissat B."/>
            <person name="Grigoriev I.V."/>
            <person name="Hibbett D."/>
            <person name="Nagy L.G."/>
            <person name="Martin F.M."/>
        </authorList>
    </citation>
    <scope>NUCLEOTIDE SEQUENCE</scope>
    <source>
        <strain evidence="3">Prilba</strain>
    </source>
</reference>
<dbReference type="SUPFAM" id="SSF54695">
    <property type="entry name" value="POZ domain"/>
    <property type="match status" value="1"/>
</dbReference>
<dbReference type="InterPro" id="IPR000210">
    <property type="entry name" value="BTB/POZ_dom"/>
</dbReference>
<feature type="domain" description="BTB" evidence="2">
    <location>
        <begin position="79"/>
        <end position="141"/>
    </location>
</feature>
<evidence type="ECO:0000313" key="3">
    <source>
        <dbReference type="EMBL" id="KAF8483726.1"/>
    </source>
</evidence>
<sequence length="256" mass="28578">MSRRIVSWRIDEPSVSPALSSASGLSVVSISSIVSDMTTETTGIQPTDNGARLANLPGNTNPTSEDLFVRHDTYFFKDGNITFLVDGTLYCVHRYFFSRDSVYFSIKFGRLDVRDHEPLSTIISLGDVERKDFEAFLSVLYPIVDHWVLPALSALYKRKRPTSVKEARQMDIEDVVVVATVREEMRHFVDTTGIKHLIEAAHVRMAAHVESDDDSASSEPAEKEPPVTGTGTGVTEDSYNDTKEELAAITRYAQER</sequence>
<evidence type="ECO:0000256" key="1">
    <source>
        <dbReference type="SAM" id="MobiDB-lite"/>
    </source>
</evidence>
<dbReference type="Proteomes" id="UP000759537">
    <property type="component" value="Unassembled WGS sequence"/>
</dbReference>
<dbReference type="AlphaFoldDB" id="A0A9P5TC53"/>
<dbReference type="Pfam" id="PF00651">
    <property type="entry name" value="BTB"/>
    <property type="match status" value="1"/>
</dbReference>